<dbReference type="InterPro" id="IPR043128">
    <property type="entry name" value="Rev_trsase/Diguanyl_cyclase"/>
</dbReference>
<organism evidence="1 2">
    <name type="scientific">Gossypium australe</name>
    <dbReference type="NCBI Taxonomy" id="47621"/>
    <lineage>
        <taxon>Eukaryota</taxon>
        <taxon>Viridiplantae</taxon>
        <taxon>Streptophyta</taxon>
        <taxon>Embryophyta</taxon>
        <taxon>Tracheophyta</taxon>
        <taxon>Spermatophyta</taxon>
        <taxon>Magnoliopsida</taxon>
        <taxon>eudicotyledons</taxon>
        <taxon>Gunneridae</taxon>
        <taxon>Pentapetalae</taxon>
        <taxon>rosids</taxon>
        <taxon>malvids</taxon>
        <taxon>Malvales</taxon>
        <taxon>Malvaceae</taxon>
        <taxon>Malvoideae</taxon>
        <taxon>Gossypium</taxon>
    </lineage>
</organism>
<dbReference type="InterPro" id="IPR043502">
    <property type="entry name" value="DNA/RNA_pol_sf"/>
</dbReference>
<protein>
    <submittedName>
        <fullName evidence="1">Polyprotein</fullName>
    </submittedName>
</protein>
<accession>A0A5B6VTT1</accession>
<dbReference type="AlphaFoldDB" id="A0A5B6VTT1"/>
<sequence>MLSIKVQSLWILPKSKPPPKSIKEHQRFLGLLGYYRRFIKNYGVLARPLTTLLKKDNVWHWNDKTRTTFEQLKQAIFQALVLAMPNFKEQF</sequence>
<keyword evidence="2" id="KW-1185">Reference proteome</keyword>
<dbReference type="Proteomes" id="UP000325315">
    <property type="component" value="Unassembled WGS sequence"/>
</dbReference>
<dbReference type="EMBL" id="SMMG02000005">
    <property type="protein sequence ID" value="KAA3472384.1"/>
    <property type="molecule type" value="Genomic_DNA"/>
</dbReference>
<dbReference type="PANTHER" id="PTHR33064:SF37">
    <property type="entry name" value="RIBONUCLEASE H"/>
    <property type="match status" value="1"/>
</dbReference>
<dbReference type="InterPro" id="IPR051320">
    <property type="entry name" value="Viral_Replic_Matur_Polypro"/>
</dbReference>
<dbReference type="Gene3D" id="3.30.70.270">
    <property type="match status" value="1"/>
</dbReference>
<name>A0A5B6VTT1_9ROSI</name>
<proteinExistence type="predicted"/>
<evidence type="ECO:0000313" key="2">
    <source>
        <dbReference type="Proteomes" id="UP000325315"/>
    </source>
</evidence>
<dbReference type="OrthoDB" id="1002013at2759"/>
<dbReference type="FunFam" id="3.30.70.270:FF:000020">
    <property type="entry name" value="Transposon Tf2-6 polyprotein-like Protein"/>
    <property type="match status" value="1"/>
</dbReference>
<dbReference type="SUPFAM" id="SSF56672">
    <property type="entry name" value="DNA/RNA polymerases"/>
    <property type="match status" value="1"/>
</dbReference>
<comment type="caution">
    <text evidence="1">The sequence shown here is derived from an EMBL/GenBank/DDBJ whole genome shotgun (WGS) entry which is preliminary data.</text>
</comment>
<dbReference type="PANTHER" id="PTHR33064">
    <property type="entry name" value="POL PROTEIN"/>
    <property type="match status" value="1"/>
</dbReference>
<reference evidence="2" key="1">
    <citation type="journal article" date="2019" name="Plant Biotechnol. J.">
        <title>Genome sequencing of the Australian wild diploid species Gossypium australe highlights disease resistance and delayed gland morphogenesis.</title>
        <authorList>
            <person name="Cai Y."/>
            <person name="Cai X."/>
            <person name="Wang Q."/>
            <person name="Wang P."/>
            <person name="Zhang Y."/>
            <person name="Cai C."/>
            <person name="Xu Y."/>
            <person name="Wang K."/>
            <person name="Zhou Z."/>
            <person name="Wang C."/>
            <person name="Geng S."/>
            <person name="Li B."/>
            <person name="Dong Q."/>
            <person name="Hou Y."/>
            <person name="Wang H."/>
            <person name="Ai P."/>
            <person name="Liu Z."/>
            <person name="Yi F."/>
            <person name="Sun M."/>
            <person name="An G."/>
            <person name="Cheng J."/>
            <person name="Zhang Y."/>
            <person name="Shi Q."/>
            <person name="Xie Y."/>
            <person name="Shi X."/>
            <person name="Chang Y."/>
            <person name="Huang F."/>
            <person name="Chen Y."/>
            <person name="Hong S."/>
            <person name="Mi L."/>
            <person name="Sun Q."/>
            <person name="Zhang L."/>
            <person name="Zhou B."/>
            <person name="Peng R."/>
            <person name="Zhang X."/>
            <person name="Liu F."/>
        </authorList>
    </citation>
    <scope>NUCLEOTIDE SEQUENCE [LARGE SCALE GENOMIC DNA]</scope>
    <source>
        <strain evidence="2">cv. PA1801</strain>
    </source>
</reference>
<gene>
    <name evidence="1" type="ORF">EPI10_022867</name>
</gene>
<evidence type="ECO:0000313" key="1">
    <source>
        <dbReference type="EMBL" id="KAA3472384.1"/>
    </source>
</evidence>